<comment type="caution">
    <text evidence="1">The sequence shown here is derived from an EMBL/GenBank/DDBJ whole genome shotgun (WGS) entry which is preliminary data.</text>
</comment>
<dbReference type="RefSeq" id="WP_248826957.1">
    <property type="nucleotide sequence ID" value="NZ_JALKFT010000051.1"/>
</dbReference>
<evidence type="ECO:0008006" key="3">
    <source>
        <dbReference type="Google" id="ProtNLM"/>
    </source>
</evidence>
<evidence type="ECO:0000313" key="1">
    <source>
        <dbReference type="EMBL" id="MCK9878895.1"/>
    </source>
</evidence>
<name>A0ABT0K526_9ACTN</name>
<gene>
    <name evidence="1" type="ORF">MXD59_24570</name>
</gene>
<protein>
    <recommendedName>
        <fullName evidence="3">DUF222 domain-containing protein</fullName>
    </recommendedName>
</protein>
<organism evidence="1 2">
    <name type="scientific">Frankia umida</name>
    <dbReference type="NCBI Taxonomy" id="573489"/>
    <lineage>
        <taxon>Bacteria</taxon>
        <taxon>Bacillati</taxon>
        <taxon>Actinomycetota</taxon>
        <taxon>Actinomycetes</taxon>
        <taxon>Frankiales</taxon>
        <taxon>Frankiaceae</taxon>
        <taxon>Frankia</taxon>
    </lineage>
</organism>
<reference evidence="1 2" key="1">
    <citation type="submission" date="2022-04" db="EMBL/GenBank/DDBJ databases">
        <title>Genome diversity in the genus Frankia.</title>
        <authorList>
            <person name="Carlos-Shanley C."/>
            <person name="Hahn D."/>
        </authorList>
    </citation>
    <scope>NUCLEOTIDE SEQUENCE [LARGE SCALE GENOMIC DNA]</scope>
    <source>
        <strain evidence="1 2">Ag45/Mut15</strain>
    </source>
</reference>
<proteinExistence type="predicted"/>
<evidence type="ECO:0000313" key="2">
    <source>
        <dbReference type="Proteomes" id="UP001201873"/>
    </source>
</evidence>
<dbReference type="Proteomes" id="UP001201873">
    <property type="component" value="Unassembled WGS sequence"/>
</dbReference>
<dbReference type="EMBL" id="JALKFT010000051">
    <property type="protein sequence ID" value="MCK9878895.1"/>
    <property type="molecule type" value="Genomic_DNA"/>
</dbReference>
<accession>A0ABT0K526</accession>
<keyword evidence="2" id="KW-1185">Reference proteome</keyword>
<sequence>MRRSSGSGVRARHPTNVIAREDLILPALDSWIAQTQAAKTSAERDLHEAGRTQTQTLSHEELGDVASALGQAEPAEKAALYCQLTFDRPISRPPTQKRPS</sequence>